<organism evidence="1 2">
    <name type="scientific">Sphaerodactylus townsendi</name>
    <dbReference type="NCBI Taxonomy" id="933632"/>
    <lineage>
        <taxon>Eukaryota</taxon>
        <taxon>Metazoa</taxon>
        <taxon>Chordata</taxon>
        <taxon>Craniata</taxon>
        <taxon>Vertebrata</taxon>
        <taxon>Euteleostomi</taxon>
        <taxon>Lepidosauria</taxon>
        <taxon>Squamata</taxon>
        <taxon>Bifurcata</taxon>
        <taxon>Gekkota</taxon>
        <taxon>Sphaerodactylidae</taxon>
        <taxon>Sphaerodactylus</taxon>
    </lineage>
</organism>
<accession>A0ACB8FNI2</accession>
<proteinExistence type="predicted"/>
<dbReference type="Proteomes" id="UP000827872">
    <property type="component" value="Linkage Group LG06"/>
</dbReference>
<dbReference type="EMBL" id="CM037619">
    <property type="protein sequence ID" value="KAH8007145.1"/>
    <property type="molecule type" value="Genomic_DNA"/>
</dbReference>
<evidence type="ECO:0000313" key="2">
    <source>
        <dbReference type="Proteomes" id="UP000827872"/>
    </source>
</evidence>
<comment type="caution">
    <text evidence="1">The sequence shown here is derived from an EMBL/GenBank/DDBJ whole genome shotgun (WGS) entry which is preliminary data.</text>
</comment>
<sequence>MLFNVKIELLKHVPEGVTKEQGLVKELQLLRLTNNRLENEKAELVHQLEIYQNQTEINKGDAFAAEKDEHYKLKSEVADLKMQLKTADLDQQCLKEEIRKLKNELDNFDPSFFEEIEDLKYNYNEEVKKNIILEEKLKTLSEQFDVQIDIPARVSID</sequence>
<evidence type="ECO:0000313" key="1">
    <source>
        <dbReference type="EMBL" id="KAH8007145.1"/>
    </source>
</evidence>
<gene>
    <name evidence="1" type="ORF">K3G42_017471</name>
</gene>
<reference evidence="1" key="1">
    <citation type="submission" date="2021-08" db="EMBL/GenBank/DDBJ databases">
        <title>The first chromosome-level gecko genome reveals the dynamic sex chromosomes of Neotropical dwarf geckos (Sphaerodactylidae: Sphaerodactylus).</title>
        <authorList>
            <person name="Pinto B.J."/>
            <person name="Keating S.E."/>
            <person name="Gamble T."/>
        </authorList>
    </citation>
    <scope>NUCLEOTIDE SEQUENCE</scope>
    <source>
        <strain evidence="1">TG3544</strain>
    </source>
</reference>
<name>A0ACB8FNI2_9SAUR</name>
<keyword evidence="2" id="KW-1185">Reference proteome</keyword>
<protein>
    <submittedName>
        <fullName evidence="1">Uncharacterized protein</fullName>
    </submittedName>
</protein>